<dbReference type="CDD" id="cd17477">
    <property type="entry name" value="MFS_YcaD_like"/>
    <property type="match status" value="1"/>
</dbReference>
<accession>A0A1G8FM95</accession>
<reference evidence="8" key="1">
    <citation type="submission" date="2016-10" db="EMBL/GenBank/DDBJ databases">
        <authorList>
            <person name="Varghese N."/>
            <person name="Submissions S."/>
        </authorList>
    </citation>
    <scope>NUCLEOTIDE SEQUENCE [LARGE SCALE GENOMIC DNA]</scope>
    <source>
        <strain evidence="8">930I</strain>
    </source>
</reference>
<dbReference type="InterPro" id="IPR020846">
    <property type="entry name" value="MFS_dom"/>
</dbReference>
<evidence type="ECO:0000256" key="3">
    <source>
        <dbReference type="ARBA" id="ARBA00023136"/>
    </source>
</evidence>
<dbReference type="GO" id="GO:0022857">
    <property type="term" value="F:transmembrane transporter activity"/>
    <property type="evidence" value="ECO:0007669"/>
    <property type="project" value="InterPro"/>
</dbReference>
<dbReference type="InterPro" id="IPR011701">
    <property type="entry name" value="MFS"/>
</dbReference>
<gene>
    <name evidence="7" type="ORF">SAMN05421742_1158</name>
</gene>
<feature type="region of interest" description="Disordered" evidence="4">
    <location>
        <begin position="432"/>
        <end position="451"/>
    </location>
</feature>
<feature type="transmembrane region" description="Helical" evidence="5">
    <location>
        <begin position="362"/>
        <end position="381"/>
    </location>
</feature>
<evidence type="ECO:0000256" key="5">
    <source>
        <dbReference type="SAM" id="Phobius"/>
    </source>
</evidence>
<organism evidence="7 8">
    <name type="scientific">Roseospirillum parvum</name>
    <dbReference type="NCBI Taxonomy" id="83401"/>
    <lineage>
        <taxon>Bacteria</taxon>
        <taxon>Pseudomonadati</taxon>
        <taxon>Pseudomonadota</taxon>
        <taxon>Alphaproteobacteria</taxon>
        <taxon>Rhodospirillales</taxon>
        <taxon>Rhodospirillaceae</taxon>
        <taxon>Roseospirillum</taxon>
    </lineage>
</organism>
<dbReference type="Gene3D" id="1.20.1250.20">
    <property type="entry name" value="MFS general substrate transporter like domains"/>
    <property type="match status" value="2"/>
</dbReference>
<protein>
    <submittedName>
        <fullName evidence="7">Predicted arabinose efflux permease, MFS family</fullName>
    </submittedName>
</protein>
<dbReference type="GO" id="GO:0005886">
    <property type="term" value="C:plasma membrane"/>
    <property type="evidence" value="ECO:0007669"/>
    <property type="project" value="TreeGrafter"/>
</dbReference>
<evidence type="ECO:0000256" key="4">
    <source>
        <dbReference type="SAM" id="MobiDB-lite"/>
    </source>
</evidence>
<dbReference type="Pfam" id="PF07690">
    <property type="entry name" value="MFS_1"/>
    <property type="match status" value="1"/>
</dbReference>
<dbReference type="SUPFAM" id="SSF103473">
    <property type="entry name" value="MFS general substrate transporter"/>
    <property type="match status" value="1"/>
</dbReference>
<keyword evidence="3 5" id="KW-0472">Membrane</keyword>
<evidence type="ECO:0000256" key="1">
    <source>
        <dbReference type="ARBA" id="ARBA00022692"/>
    </source>
</evidence>
<evidence type="ECO:0000259" key="6">
    <source>
        <dbReference type="PROSITE" id="PS50850"/>
    </source>
</evidence>
<dbReference type="PROSITE" id="PS50850">
    <property type="entry name" value="MFS"/>
    <property type="match status" value="1"/>
</dbReference>
<name>A0A1G8FM95_9PROT</name>
<feature type="transmembrane region" description="Helical" evidence="5">
    <location>
        <begin position="330"/>
        <end position="356"/>
    </location>
</feature>
<feature type="transmembrane region" description="Helical" evidence="5">
    <location>
        <begin position="199"/>
        <end position="220"/>
    </location>
</feature>
<dbReference type="PANTHER" id="PTHR23521">
    <property type="entry name" value="TRANSPORTER MFS SUPERFAMILY"/>
    <property type="match status" value="1"/>
</dbReference>
<dbReference type="AlphaFoldDB" id="A0A1G8FM95"/>
<feature type="transmembrane region" description="Helical" evidence="5">
    <location>
        <begin position="71"/>
        <end position="90"/>
    </location>
</feature>
<dbReference type="InterPro" id="IPR036259">
    <property type="entry name" value="MFS_trans_sf"/>
</dbReference>
<feature type="domain" description="Major facilitator superfamily (MFS) profile" evidence="6">
    <location>
        <begin position="199"/>
        <end position="451"/>
    </location>
</feature>
<evidence type="ECO:0000313" key="8">
    <source>
        <dbReference type="Proteomes" id="UP000217076"/>
    </source>
</evidence>
<keyword evidence="1 5" id="KW-0812">Transmembrane</keyword>
<feature type="transmembrane region" description="Helical" evidence="5">
    <location>
        <begin position="131"/>
        <end position="152"/>
    </location>
</feature>
<keyword evidence="2 5" id="KW-1133">Transmembrane helix</keyword>
<proteinExistence type="predicted"/>
<feature type="transmembrane region" description="Helical" evidence="5">
    <location>
        <begin position="158"/>
        <end position="178"/>
    </location>
</feature>
<dbReference type="OrthoDB" id="9810614at2"/>
<dbReference type="Proteomes" id="UP000217076">
    <property type="component" value="Unassembled WGS sequence"/>
</dbReference>
<keyword evidence="8" id="KW-1185">Reference proteome</keyword>
<feature type="transmembrane region" description="Helical" evidence="5">
    <location>
        <begin position="265"/>
        <end position="288"/>
    </location>
</feature>
<evidence type="ECO:0000313" key="7">
    <source>
        <dbReference type="EMBL" id="SDH83283.1"/>
    </source>
</evidence>
<dbReference type="STRING" id="83401.SAMN05421742_1158"/>
<feature type="transmembrane region" description="Helical" evidence="5">
    <location>
        <begin position="294"/>
        <end position="318"/>
    </location>
</feature>
<evidence type="ECO:0000256" key="2">
    <source>
        <dbReference type="ARBA" id="ARBA00022989"/>
    </source>
</evidence>
<dbReference type="EMBL" id="FNCV01000015">
    <property type="protein sequence ID" value="SDH83283.1"/>
    <property type="molecule type" value="Genomic_DNA"/>
</dbReference>
<dbReference type="PANTHER" id="PTHR23521:SF3">
    <property type="entry name" value="MFS TRANSPORTER"/>
    <property type="match status" value="1"/>
</dbReference>
<feature type="transmembrane region" description="Helical" evidence="5">
    <location>
        <begin position="42"/>
        <end position="59"/>
    </location>
</feature>
<feature type="transmembrane region" description="Helical" evidence="5">
    <location>
        <begin position="96"/>
        <end position="119"/>
    </location>
</feature>
<feature type="transmembrane region" description="Helical" evidence="5">
    <location>
        <begin position="235"/>
        <end position="253"/>
    </location>
</feature>
<dbReference type="RefSeq" id="WP_092621684.1">
    <property type="nucleotide sequence ID" value="NZ_FNCV01000015.1"/>
</dbReference>
<sequence length="451" mass="47572">MGQVLLSVVSLLVGTSVFLMGQGLLGTLVGLRMAGAGYADSVSGLVMAAYFLGLALAALNSARVIAIAGHIRAFAVFATCFSAATLAHSFHLDPTYWFVLRLIEGYCMCGLFMCVESWLNERSTNDTRGTVLSIYSITVYGAQGAAQFLLNLAPLDSFLLFALASILVSVALVPVALTRVPAPTPPTGARFGFLRLYRISPLGVFGCIMSGMVIGAFYGMAPVFGAKMGFSVNDVATLMAAVIIGGVVLQWPLGRFSDRFDRRLVIAGVGCGIAVAALCLAGVAWAAALMEPRTLVWAVIGLAALFGAFSFTLYPLALAQANDFIEPHELVPASGGLMLAYSFGAVGGPLAASLVMDAVGPAGLWAFIACGGVLTLCFSVWRMIRGAPLPETEDQGNYQMMARTTAAIAELDPRGEDDQLWFEFDYQAQTAAQSGMENPHAGDPPRQIWST</sequence>
<dbReference type="InterPro" id="IPR047200">
    <property type="entry name" value="MFS_YcaD-like"/>
</dbReference>